<dbReference type="EMBL" id="LATL02000361">
    <property type="protein sequence ID" value="KKD38678.1"/>
    <property type="molecule type" value="Genomic_DNA"/>
</dbReference>
<accession>A0A0F5YIT8</accession>
<dbReference type="Proteomes" id="UP000033607">
    <property type="component" value="Unassembled WGS sequence"/>
</dbReference>
<protein>
    <submittedName>
        <fullName evidence="1">Uncharacterized protein</fullName>
    </submittedName>
</protein>
<name>A0A0F5YIT8_9CYAN</name>
<dbReference type="PATRIC" id="fig|1637645.4.peg.7124"/>
<sequence length="151" mass="16613">MIVTQLSTLLLATVLPCMTTLVTHKSVQAEIFNNNGHTDVFILEAHAATNNIYQAQVITDFDWFADADKIGLTGGLTEEDLDYMELIDFDEDGFLDDAVIKLKSTQAILAVVLNADDFVLEGEFIPITSSRQPIPDFQEVNLVSCNSSVVD</sequence>
<reference evidence="1 2" key="1">
    <citation type="submission" date="2015-06" db="EMBL/GenBank/DDBJ databases">
        <title>Draft genome assembly of filamentous brackish cyanobacterium Limnoraphis robusta strain CS-951.</title>
        <authorList>
            <person name="Willis A."/>
            <person name="Parks M."/>
            <person name="Burford M.A."/>
        </authorList>
    </citation>
    <scope>NUCLEOTIDE SEQUENCE [LARGE SCALE GENOMIC DNA]</scope>
    <source>
        <strain evidence="1 2">CS-951</strain>
    </source>
</reference>
<dbReference type="AlphaFoldDB" id="A0A0F5YIT8"/>
<organism evidence="1 2">
    <name type="scientific">Limnoraphis robusta CS-951</name>
    <dbReference type="NCBI Taxonomy" id="1637645"/>
    <lineage>
        <taxon>Bacteria</taxon>
        <taxon>Bacillati</taxon>
        <taxon>Cyanobacteriota</taxon>
        <taxon>Cyanophyceae</taxon>
        <taxon>Oscillatoriophycideae</taxon>
        <taxon>Oscillatoriales</taxon>
        <taxon>Sirenicapillariaceae</taxon>
        <taxon>Limnoraphis</taxon>
    </lineage>
</organism>
<gene>
    <name evidence="1" type="ORF">WN50_07510</name>
</gene>
<dbReference type="OrthoDB" id="455796at2"/>
<evidence type="ECO:0000313" key="1">
    <source>
        <dbReference type="EMBL" id="KKD38678.1"/>
    </source>
</evidence>
<dbReference type="RefSeq" id="WP_046277905.1">
    <property type="nucleotide sequence ID" value="NZ_LATL02000361.1"/>
</dbReference>
<comment type="caution">
    <text evidence="1">The sequence shown here is derived from an EMBL/GenBank/DDBJ whole genome shotgun (WGS) entry which is preliminary data.</text>
</comment>
<proteinExistence type="predicted"/>
<evidence type="ECO:0000313" key="2">
    <source>
        <dbReference type="Proteomes" id="UP000033607"/>
    </source>
</evidence>